<organism evidence="2 3">
    <name type="scientific">Cyclocybe aegerita</name>
    <name type="common">Black poplar mushroom</name>
    <name type="synonym">Agrocybe aegerita</name>
    <dbReference type="NCBI Taxonomy" id="1973307"/>
    <lineage>
        <taxon>Eukaryota</taxon>
        <taxon>Fungi</taxon>
        <taxon>Dikarya</taxon>
        <taxon>Basidiomycota</taxon>
        <taxon>Agaricomycotina</taxon>
        <taxon>Agaricomycetes</taxon>
        <taxon>Agaricomycetidae</taxon>
        <taxon>Agaricales</taxon>
        <taxon>Agaricineae</taxon>
        <taxon>Bolbitiaceae</taxon>
        <taxon>Cyclocybe</taxon>
    </lineage>
</organism>
<protein>
    <recommendedName>
        <fullName evidence="4">Cyclin N-terminal domain-containing protein</fullName>
    </recommendedName>
</protein>
<feature type="region of interest" description="Disordered" evidence="1">
    <location>
        <begin position="546"/>
        <end position="597"/>
    </location>
</feature>
<dbReference type="CDD" id="cd20557">
    <property type="entry name" value="CYCLIN_ScPCL1-like"/>
    <property type="match status" value="1"/>
</dbReference>
<accession>A0A8S0W2V8</accession>
<dbReference type="Proteomes" id="UP000467700">
    <property type="component" value="Unassembled WGS sequence"/>
</dbReference>
<dbReference type="InterPro" id="IPR013922">
    <property type="entry name" value="Cyclin_PHO80-like"/>
</dbReference>
<dbReference type="PANTHER" id="PTHR15615:SF27">
    <property type="entry name" value="PHO85 CYCLIN CLG1"/>
    <property type="match status" value="1"/>
</dbReference>
<keyword evidence="3" id="KW-1185">Reference proteome</keyword>
<sequence>MPVPVPRHTKPPAHPVIKPANRALGQQLPSYATPGALLVPLSGLPSSLTQREGWSGALPSWRRNSQRPIWDQDAQDFRSGLAAADNASVIKGTHAEACIPPMENRAQHSAPPPGIYPRHYAFDNNTSAGQGGMELLQFETRKIWENSPLAPYDGVDMHGENRYNHHDNFNPSPQDAALDAARRHLGVFTPILEDQSPGSGPGSGSSPLEPLTPFCDYIDRAVAAAHTAVQYEDRGIYQDTQAVPNVCAPPVFPSIAEQPQQDPITDTVTPITTVDYKKLTEPLSEWVANYVWKVCTTGYSLPPAFAQPSMNAGPYAVAAPSYLAPAIHALLLSTLLQPSAVFLALWYIVRLPVYFGGAALGAEFAKESSFRAALMGDAYVGYEREASENSAPFRIIVLGCMLANKWLDDHTFSNKTWHSISNIPVQTLNALESHALNVFSYDLSISNQQWSQWLSHVMTYHQSLASSNRPQPISRPSANPHAIIRRALEEIIQARVVSKSPELPQPVFLGLEERLRERAQKEEAMAMDVLEIDLDEDGPLREQYLPKRRASKLGSQNTHSRDASVGEKWNGPDAAPAKTLPPPAKWSPAGDEPILRDRNRSSGHYVAVQAPPIAPAAYSVNCQPQEMAFNQNWNPPMPAAAGYMPVKSQPGYVYDLQTLARANQPSYNPFGFITPISLPRSRSHSVSYDHDSLLSRNHMRSYSQAKFDYRCSDLRMTAGEHVPIPEVESRWMEAAGHYPYSGPTFVPLPAAGMQPTW</sequence>
<reference evidence="2 3" key="1">
    <citation type="submission" date="2020-01" db="EMBL/GenBank/DDBJ databases">
        <authorList>
            <person name="Gupta K D."/>
        </authorList>
    </citation>
    <scope>NUCLEOTIDE SEQUENCE [LARGE SCALE GENOMIC DNA]</scope>
</reference>
<proteinExistence type="predicted"/>
<evidence type="ECO:0000256" key="1">
    <source>
        <dbReference type="SAM" id="MobiDB-lite"/>
    </source>
</evidence>
<comment type="caution">
    <text evidence="2">The sequence shown here is derived from an EMBL/GenBank/DDBJ whole genome shotgun (WGS) entry which is preliminary data.</text>
</comment>
<dbReference type="GO" id="GO:0019901">
    <property type="term" value="F:protein kinase binding"/>
    <property type="evidence" value="ECO:0007669"/>
    <property type="project" value="InterPro"/>
</dbReference>
<dbReference type="AlphaFoldDB" id="A0A8S0W2V8"/>
<dbReference type="OrthoDB" id="286814at2759"/>
<gene>
    <name evidence="2" type="ORF">AAE3_LOCUS2034</name>
</gene>
<evidence type="ECO:0000313" key="3">
    <source>
        <dbReference type="Proteomes" id="UP000467700"/>
    </source>
</evidence>
<dbReference type="Gene3D" id="1.10.472.10">
    <property type="entry name" value="Cyclin-like"/>
    <property type="match status" value="1"/>
</dbReference>
<name>A0A8S0W2V8_CYCAE</name>
<dbReference type="GO" id="GO:0005634">
    <property type="term" value="C:nucleus"/>
    <property type="evidence" value="ECO:0007669"/>
    <property type="project" value="TreeGrafter"/>
</dbReference>
<dbReference type="GO" id="GO:0000307">
    <property type="term" value="C:cyclin-dependent protein kinase holoenzyme complex"/>
    <property type="evidence" value="ECO:0007669"/>
    <property type="project" value="TreeGrafter"/>
</dbReference>
<evidence type="ECO:0000313" key="2">
    <source>
        <dbReference type="EMBL" id="CAA7260224.1"/>
    </source>
</evidence>
<dbReference type="PANTHER" id="PTHR15615">
    <property type="match status" value="1"/>
</dbReference>
<dbReference type="GO" id="GO:0016538">
    <property type="term" value="F:cyclin-dependent protein serine/threonine kinase regulator activity"/>
    <property type="evidence" value="ECO:0007669"/>
    <property type="project" value="TreeGrafter"/>
</dbReference>
<dbReference type="EMBL" id="CACVBS010000028">
    <property type="protein sequence ID" value="CAA7260224.1"/>
    <property type="molecule type" value="Genomic_DNA"/>
</dbReference>
<evidence type="ECO:0008006" key="4">
    <source>
        <dbReference type="Google" id="ProtNLM"/>
    </source>
</evidence>